<evidence type="ECO:0000313" key="4">
    <source>
        <dbReference type="Proteomes" id="UP000185478"/>
    </source>
</evidence>
<accession>A0A1L7CHW8</accession>
<organism evidence="3 4">
    <name type="scientific">Corynebacterium aquilae DSM 44791</name>
    <dbReference type="NCBI Taxonomy" id="1431546"/>
    <lineage>
        <taxon>Bacteria</taxon>
        <taxon>Bacillati</taxon>
        <taxon>Actinomycetota</taxon>
        <taxon>Actinomycetes</taxon>
        <taxon>Mycobacteriales</taxon>
        <taxon>Corynebacteriaceae</taxon>
        <taxon>Corynebacterium</taxon>
    </lineage>
</organism>
<gene>
    <name evidence="3" type="ORF">CAQU_10575</name>
</gene>
<proteinExistence type="predicted"/>
<dbReference type="EMBL" id="CP009245">
    <property type="protein sequence ID" value="APT85419.1"/>
    <property type="molecule type" value="Genomic_DNA"/>
</dbReference>
<feature type="chain" id="PRO_5038367752" evidence="2">
    <location>
        <begin position="29"/>
        <end position="167"/>
    </location>
</feature>
<keyword evidence="2" id="KW-0732">Signal</keyword>
<feature type="signal peptide" evidence="2">
    <location>
        <begin position="1"/>
        <end position="28"/>
    </location>
</feature>
<reference evidence="3 4" key="1">
    <citation type="submission" date="2014-08" db="EMBL/GenBank/DDBJ databases">
        <title>Complete genome sequence of Corynebacterium aquilae S-613T(T) (=DSM 44791(T)), isolated from the choana of a healthy golden eagle.</title>
        <authorList>
            <person name="Ruckert C."/>
            <person name="Albersmeier A."/>
            <person name="Winkler A."/>
            <person name="Kalinowski J."/>
        </authorList>
    </citation>
    <scope>NUCLEOTIDE SEQUENCE [LARGE SCALE GENOMIC DNA]</scope>
    <source>
        <strain evidence="3 4">S-613</strain>
    </source>
</reference>
<dbReference type="AlphaFoldDB" id="A0A1L7CHW8"/>
<evidence type="ECO:0000313" key="3">
    <source>
        <dbReference type="EMBL" id="APT85419.1"/>
    </source>
</evidence>
<evidence type="ECO:0000256" key="1">
    <source>
        <dbReference type="SAM" id="MobiDB-lite"/>
    </source>
</evidence>
<keyword evidence="4" id="KW-1185">Reference proteome</keyword>
<feature type="region of interest" description="Disordered" evidence="1">
    <location>
        <begin position="146"/>
        <end position="167"/>
    </location>
</feature>
<dbReference type="Proteomes" id="UP000185478">
    <property type="component" value="Chromosome"/>
</dbReference>
<name>A0A1L7CHW8_9CORY</name>
<feature type="compositionally biased region" description="Gly residues" evidence="1">
    <location>
        <begin position="157"/>
        <end position="167"/>
    </location>
</feature>
<evidence type="ECO:0000256" key="2">
    <source>
        <dbReference type="SAM" id="SignalP"/>
    </source>
</evidence>
<protein>
    <submittedName>
        <fullName evidence="3">Uncharacterized protein</fullName>
    </submittedName>
</protein>
<sequence>MALTTTKRQAAAILCALACTTTCLPMLANTATAQQAQGIRPHHPDPVIPEKMSPSERKKLAEYRAFLNRSLPTITCTDLRKVPGVKPTDSRGVFAEKSRRHFDRKYGIPGGAYASTEYAAGQLAAWGSFNTALAAKAAECGVIKRASTPPPALGQTPTGGSGSSLSS</sequence>
<dbReference type="KEGG" id="caqu:CAQU_10575"/>
<dbReference type="RefSeq" id="WP_075727458.1">
    <property type="nucleotide sequence ID" value="NZ_CP009245.1"/>
</dbReference>